<dbReference type="GO" id="GO:0016887">
    <property type="term" value="F:ATP hydrolysis activity"/>
    <property type="evidence" value="ECO:0007669"/>
    <property type="project" value="InterPro"/>
</dbReference>
<keyword evidence="6" id="KW-0472">Membrane</keyword>
<dbReference type="EMBL" id="FXAZ01000001">
    <property type="protein sequence ID" value="SMG24279.1"/>
    <property type="molecule type" value="Genomic_DNA"/>
</dbReference>
<evidence type="ECO:0000313" key="8">
    <source>
        <dbReference type="Proteomes" id="UP000193834"/>
    </source>
</evidence>
<dbReference type="PANTHER" id="PTHR43166">
    <property type="entry name" value="AMINO ACID IMPORT ATP-BINDING PROTEIN"/>
    <property type="match status" value="1"/>
</dbReference>
<evidence type="ECO:0000256" key="3">
    <source>
        <dbReference type="ARBA" id="ARBA00022741"/>
    </source>
</evidence>
<evidence type="ECO:0000256" key="6">
    <source>
        <dbReference type="ARBA" id="ARBA00023136"/>
    </source>
</evidence>
<dbReference type="SMART" id="SM00382">
    <property type="entry name" value="AAA"/>
    <property type="match status" value="1"/>
</dbReference>
<name>A0A1X7J9H9_9BACL</name>
<dbReference type="STRING" id="1852522.SAMN06295960_1363"/>
<gene>
    <name evidence="7" type="ORF">SAMN06295960_1363</name>
</gene>
<protein>
    <submittedName>
        <fullName evidence="7">Phosphonate transport system ATP-binding protein</fullName>
    </submittedName>
</protein>
<proteinExistence type="predicted"/>
<organism evidence="7 8">
    <name type="scientific">Paenibacillus aquistagni</name>
    <dbReference type="NCBI Taxonomy" id="1852522"/>
    <lineage>
        <taxon>Bacteria</taxon>
        <taxon>Bacillati</taxon>
        <taxon>Bacillota</taxon>
        <taxon>Bacilli</taxon>
        <taxon>Bacillales</taxon>
        <taxon>Paenibacillaceae</taxon>
        <taxon>Paenibacillus</taxon>
    </lineage>
</organism>
<dbReference type="Pfam" id="PF00005">
    <property type="entry name" value="ABC_tran"/>
    <property type="match status" value="1"/>
</dbReference>
<evidence type="ECO:0000256" key="5">
    <source>
        <dbReference type="ARBA" id="ARBA00022967"/>
    </source>
</evidence>
<dbReference type="Gene3D" id="3.40.50.300">
    <property type="entry name" value="P-loop containing nucleotide triphosphate hydrolases"/>
    <property type="match status" value="1"/>
</dbReference>
<dbReference type="PROSITE" id="PS00211">
    <property type="entry name" value="ABC_TRANSPORTER_1"/>
    <property type="match status" value="1"/>
</dbReference>
<keyword evidence="4 7" id="KW-0067">ATP-binding</keyword>
<evidence type="ECO:0000256" key="4">
    <source>
        <dbReference type="ARBA" id="ARBA00022840"/>
    </source>
</evidence>
<evidence type="ECO:0000313" key="7">
    <source>
        <dbReference type="EMBL" id="SMG24279.1"/>
    </source>
</evidence>
<dbReference type="GO" id="GO:0005524">
    <property type="term" value="F:ATP binding"/>
    <property type="evidence" value="ECO:0007669"/>
    <property type="project" value="UniProtKB-KW"/>
</dbReference>
<dbReference type="Proteomes" id="UP000193834">
    <property type="component" value="Unassembled WGS sequence"/>
</dbReference>
<dbReference type="AlphaFoldDB" id="A0A1X7J9H9"/>
<keyword evidence="1" id="KW-0813">Transport</keyword>
<dbReference type="RefSeq" id="WP_085493510.1">
    <property type="nucleotide sequence ID" value="NZ_FXAZ01000001.1"/>
</dbReference>
<sequence>MLKIDRLVKQYPPETKVLKGISMEVHHGEFIGVVGASGSGKTTLLKCLALQESWTSGSYYVDGNDVIKQNALLKHKVKREFAYLEQNPVLSPNRKAFKNVLIGRSSQTPLWRMATGMVRNDDYMGAMDTLELLGLLDKAKVQTGQLSGGEKQRVAIARALVHGAKVILADEPVLGLDPHAAEDVMRNFQSVCQKERCTVIAVFHQVELAERFCTRIIGLADGDIKLDIHGRKLLQSEKRMLQL</sequence>
<dbReference type="SUPFAM" id="SSF52540">
    <property type="entry name" value="P-loop containing nucleoside triphosphate hydrolases"/>
    <property type="match status" value="1"/>
</dbReference>
<accession>A0A1X7J9H9</accession>
<keyword evidence="3" id="KW-0547">Nucleotide-binding</keyword>
<evidence type="ECO:0000256" key="2">
    <source>
        <dbReference type="ARBA" id="ARBA00022475"/>
    </source>
</evidence>
<dbReference type="InterPro" id="IPR003439">
    <property type="entry name" value="ABC_transporter-like_ATP-bd"/>
</dbReference>
<dbReference type="InterPro" id="IPR027417">
    <property type="entry name" value="P-loop_NTPase"/>
</dbReference>
<dbReference type="InterPro" id="IPR003593">
    <property type="entry name" value="AAA+_ATPase"/>
</dbReference>
<keyword evidence="5" id="KW-1278">Translocase</keyword>
<dbReference type="InterPro" id="IPR017871">
    <property type="entry name" value="ABC_transporter-like_CS"/>
</dbReference>
<dbReference type="PROSITE" id="PS50893">
    <property type="entry name" value="ABC_TRANSPORTER_2"/>
    <property type="match status" value="1"/>
</dbReference>
<dbReference type="PANTHER" id="PTHR43166:SF6">
    <property type="entry name" value="PHOSPHONATES IMPORT ATP-BINDING PROTEIN PHNC"/>
    <property type="match status" value="1"/>
</dbReference>
<dbReference type="InterPro" id="IPR050086">
    <property type="entry name" value="MetN_ABC_transporter-like"/>
</dbReference>
<reference evidence="7 8" key="1">
    <citation type="submission" date="2017-04" db="EMBL/GenBank/DDBJ databases">
        <authorList>
            <person name="Afonso C.L."/>
            <person name="Miller P.J."/>
            <person name="Scott M.A."/>
            <person name="Spackman E."/>
            <person name="Goraichik I."/>
            <person name="Dimitrov K.M."/>
            <person name="Suarez D.L."/>
            <person name="Swayne D.E."/>
        </authorList>
    </citation>
    <scope>NUCLEOTIDE SEQUENCE [LARGE SCALE GENOMIC DNA]</scope>
    <source>
        <strain evidence="7 8">11</strain>
    </source>
</reference>
<keyword evidence="8" id="KW-1185">Reference proteome</keyword>
<keyword evidence="2" id="KW-1003">Cell membrane</keyword>
<evidence type="ECO:0000256" key="1">
    <source>
        <dbReference type="ARBA" id="ARBA00022448"/>
    </source>
</evidence>
<dbReference type="OrthoDB" id="9802264at2"/>